<evidence type="ECO:0000313" key="2">
    <source>
        <dbReference type="Proteomes" id="UP000789860"/>
    </source>
</evidence>
<protein>
    <submittedName>
        <fullName evidence="1">5976_t:CDS:1</fullName>
    </submittedName>
</protein>
<proteinExistence type="predicted"/>
<organism evidence="1 2">
    <name type="scientific">Scutellospora calospora</name>
    <dbReference type="NCBI Taxonomy" id="85575"/>
    <lineage>
        <taxon>Eukaryota</taxon>
        <taxon>Fungi</taxon>
        <taxon>Fungi incertae sedis</taxon>
        <taxon>Mucoromycota</taxon>
        <taxon>Glomeromycotina</taxon>
        <taxon>Glomeromycetes</taxon>
        <taxon>Diversisporales</taxon>
        <taxon>Gigasporaceae</taxon>
        <taxon>Scutellospora</taxon>
    </lineage>
</organism>
<feature type="non-terminal residue" evidence="1">
    <location>
        <position position="1"/>
    </location>
</feature>
<accession>A0ACA9P7B2</accession>
<keyword evidence="2" id="KW-1185">Reference proteome</keyword>
<feature type="non-terminal residue" evidence="1">
    <location>
        <position position="124"/>
    </location>
</feature>
<sequence>LLKKFRLLQSTLTNKIKNTMFAVFEDLLVPINNKAKPKIVLEWKQSNETKSCDATQEKVAYAIAVCQIMLDSKQDSLIISESIIKYKLSRNLRKLENSEEFSPSDSDKETSSSEESEISEDSKK</sequence>
<dbReference type="Proteomes" id="UP000789860">
    <property type="component" value="Unassembled WGS sequence"/>
</dbReference>
<reference evidence="1" key="1">
    <citation type="submission" date="2021-06" db="EMBL/GenBank/DDBJ databases">
        <authorList>
            <person name="Kallberg Y."/>
            <person name="Tangrot J."/>
            <person name="Rosling A."/>
        </authorList>
    </citation>
    <scope>NUCLEOTIDE SEQUENCE</scope>
    <source>
        <strain evidence="1">AU212A</strain>
    </source>
</reference>
<name>A0ACA9P7B2_9GLOM</name>
<evidence type="ECO:0000313" key="1">
    <source>
        <dbReference type="EMBL" id="CAG8693378.1"/>
    </source>
</evidence>
<dbReference type="EMBL" id="CAJVPM010036665">
    <property type="protein sequence ID" value="CAG8693378.1"/>
    <property type="molecule type" value="Genomic_DNA"/>
</dbReference>
<gene>
    <name evidence="1" type="ORF">SCALOS_LOCUS10217</name>
</gene>
<comment type="caution">
    <text evidence="1">The sequence shown here is derived from an EMBL/GenBank/DDBJ whole genome shotgun (WGS) entry which is preliminary data.</text>
</comment>